<evidence type="ECO:0000256" key="6">
    <source>
        <dbReference type="ARBA" id="ARBA00034245"/>
    </source>
</evidence>
<name>A0A813LI54_POLGL</name>
<evidence type="ECO:0000256" key="8">
    <source>
        <dbReference type="ARBA" id="ARBA00049016"/>
    </source>
</evidence>
<keyword evidence="12" id="KW-0732">Signal</keyword>
<evidence type="ECO:0000313" key="13">
    <source>
        <dbReference type="EMBL" id="CAE8674708.1"/>
    </source>
</evidence>
<dbReference type="GO" id="GO:0015707">
    <property type="term" value="P:nitrite transport"/>
    <property type="evidence" value="ECO:0007669"/>
    <property type="project" value="TreeGrafter"/>
</dbReference>
<feature type="chain" id="PRO_5036222279" description="Formate/nitrite transporter" evidence="12">
    <location>
        <begin position="18"/>
        <end position="467"/>
    </location>
</feature>
<evidence type="ECO:0000256" key="2">
    <source>
        <dbReference type="ARBA" id="ARBA00011255"/>
    </source>
</evidence>
<comment type="subunit">
    <text evidence="2">Homopentamer.</text>
</comment>
<accession>A0A813LI54</accession>
<dbReference type="EMBL" id="CAJNNW010036467">
    <property type="protein sequence ID" value="CAE8734656.1"/>
    <property type="molecule type" value="Genomic_DNA"/>
</dbReference>
<keyword evidence="5 11" id="KW-0472">Membrane</keyword>
<keyword evidence="3 11" id="KW-0812">Transmembrane</keyword>
<evidence type="ECO:0000256" key="9">
    <source>
        <dbReference type="ARBA" id="ARBA00049088"/>
    </source>
</evidence>
<evidence type="ECO:0000313" key="15">
    <source>
        <dbReference type="Proteomes" id="UP000626109"/>
    </source>
</evidence>
<comment type="catalytic activity">
    <reaction evidence="9">
        <text>acetate(out) + H(+)(out) = acetate(in) + H(+)(in)</text>
        <dbReference type="Rhea" id="RHEA:71803"/>
        <dbReference type="ChEBI" id="CHEBI:15378"/>
        <dbReference type="ChEBI" id="CHEBI:30089"/>
    </reaction>
</comment>
<feature type="transmembrane region" description="Helical" evidence="11">
    <location>
        <begin position="312"/>
        <end position="337"/>
    </location>
</feature>
<dbReference type="Proteomes" id="UP000626109">
    <property type="component" value="Unassembled WGS sequence"/>
</dbReference>
<comment type="catalytic activity">
    <reaction evidence="7">
        <text>pyruvate(out) + H(+)(out) = pyruvate(in) + H(+)(in)</text>
        <dbReference type="Rhea" id="RHEA:64720"/>
        <dbReference type="ChEBI" id="CHEBI:15361"/>
        <dbReference type="ChEBI" id="CHEBI:15378"/>
    </reaction>
</comment>
<feature type="transmembrane region" description="Helical" evidence="11">
    <location>
        <begin position="357"/>
        <end position="378"/>
    </location>
</feature>
<dbReference type="GO" id="GO:0015513">
    <property type="term" value="F:high-affinity secondary active nitrite transmembrane transporter activity"/>
    <property type="evidence" value="ECO:0007669"/>
    <property type="project" value="TreeGrafter"/>
</dbReference>
<sequence length="467" mass="48932">MVYIAILLVLWLKYGSGDQTDGGGVLVGTDTLSVAVAMLPFQRMTRIRQILQLRPRLLKPGPFLLKPLSLALGQARCAQGMRGPEKLPRREDTQALTSWADPFELPVDELDPPAKFEAEMNRQAQESDMLQEMISQRGGGIKCAVALAKLGVESRSDLNYVTDQDLISQGIAAVTARKLLNGYGTGAARSQPSQLPAASCSPEETMKLMAKKGVVSADRSTGQIICSSFLGGALLGWGCALTTVVAGGSATLLADAPGLLALLTGAVFPVGLSMVVLSGSELLTGNFVTMTLPAWTHPGVKKEQVASNTWRVWCISGAGNLAGSLCIACAIYSLSVVQPGTPAALWLAALAVKKCSLGAGVAIGKGMCANWLVNIAIFQASSAHTPSGKIASLWLPIMTFVALGLEHSIANMFLLPLGMLVGADVSIIDIASNVGLVAVGNALGAIIFVGMVQRYSLLRNMVYAKPV</sequence>
<comment type="subcellular location">
    <subcellularLocation>
        <location evidence="1">Cell membrane</location>
        <topology evidence="1">Multi-pass membrane protein</topology>
    </subcellularLocation>
</comment>
<dbReference type="Gene3D" id="1.20.1080.10">
    <property type="entry name" value="Glycerol uptake facilitator protein"/>
    <property type="match status" value="1"/>
</dbReference>
<evidence type="ECO:0000256" key="7">
    <source>
        <dbReference type="ARBA" id="ARBA00047693"/>
    </source>
</evidence>
<feature type="transmembrane region" description="Helical" evidence="11">
    <location>
        <begin position="259"/>
        <end position="277"/>
    </location>
</feature>
<evidence type="ECO:0000256" key="10">
    <source>
        <dbReference type="ARBA" id="ARBA00049660"/>
    </source>
</evidence>
<dbReference type="InterPro" id="IPR023271">
    <property type="entry name" value="Aquaporin-like"/>
</dbReference>
<evidence type="ECO:0000256" key="1">
    <source>
        <dbReference type="ARBA" id="ARBA00004651"/>
    </source>
</evidence>
<reference evidence="14" key="1">
    <citation type="submission" date="2021-02" db="EMBL/GenBank/DDBJ databases">
        <authorList>
            <person name="Dougan E. K."/>
            <person name="Rhodes N."/>
            <person name="Thang M."/>
            <person name="Chan C."/>
        </authorList>
    </citation>
    <scope>NUCLEOTIDE SEQUENCE</scope>
</reference>
<organism evidence="14 15">
    <name type="scientific">Polarella glacialis</name>
    <name type="common">Dinoflagellate</name>
    <dbReference type="NCBI Taxonomy" id="89957"/>
    <lineage>
        <taxon>Eukaryota</taxon>
        <taxon>Sar</taxon>
        <taxon>Alveolata</taxon>
        <taxon>Dinophyceae</taxon>
        <taxon>Suessiales</taxon>
        <taxon>Suessiaceae</taxon>
        <taxon>Polarella</taxon>
    </lineage>
</organism>
<dbReference type="PANTHER" id="PTHR30520:SF6">
    <property type="entry name" value="FORMATE_NITRATE FAMILY TRANSPORTER (EUROFUNG)"/>
    <property type="match status" value="1"/>
</dbReference>
<feature type="transmembrane region" description="Helical" evidence="11">
    <location>
        <begin position="430"/>
        <end position="452"/>
    </location>
</feature>
<dbReference type="Pfam" id="PF01226">
    <property type="entry name" value="Form_Nir_trans"/>
    <property type="match status" value="1"/>
</dbReference>
<evidence type="ECO:0008006" key="16">
    <source>
        <dbReference type="Google" id="ProtNLM"/>
    </source>
</evidence>
<protein>
    <recommendedName>
        <fullName evidence="16">Formate/nitrite transporter</fullName>
    </recommendedName>
</protein>
<feature type="transmembrane region" description="Helical" evidence="11">
    <location>
        <begin position="229"/>
        <end position="253"/>
    </location>
</feature>
<proteinExistence type="inferred from homology"/>
<dbReference type="PANTHER" id="PTHR30520">
    <property type="entry name" value="FORMATE TRANSPORTER-RELATED"/>
    <property type="match status" value="1"/>
</dbReference>
<evidence type="ECO:0000313" key="14">
    <source>
        <dbReference type="EMBL" id="CAE8734656.1"/>
    </source>
</evidence>
<dbReference type="InterPro" id="IPR000292">
    <property type="entry name" value="For/NO2_transpt"/>
</dbReference>
<evidence type="ECO:0000256" key="11">
    <source>
        <dbReference type="SAM" id="Phobius"/>
    </source>
</evidence>
<comment type="similarity">
    <text evidence="10">Belongs to the FNT transporter (TC 1.A.16) family.</text>
</comment>
<evidence type="ECO:0000256" key="3">
    <source>
        <dbReference type="ARBA" id="ARBA00022692"/>
    </source>
</evidence>
<feature type="transmembrane region" description="Helical" evidence="11">
    <location>
        <begin position="27"/>
        <end position="44"/>
    </location>
</feature>
<comment type="catalytic activity">
    <reaction evidence="6">
        <text>(S)-lactate(in) + H(+)(in) = (S)-lactate(out) + H(+)(out)</text>
        <dbReference type="Rhea" id="RHEA:29415"/>
        <dbReference type="ChEBI" id="CHEBI:15378"/>
        <dbReference type="ChEBI" id="CHEBI:16651"/>
    </reaction>
</comment>
<dbReference type="GO" id="GO:0005886">
    <property type="term" value="C:plasma membrane"/>
    <property type="evidence" value="ECO:0007669"/>
    <property type="project" value="UniProtKB-SubCell"/>
</dbReference>
<dbReference type="EMBL" id="CAJNNW010024887">
    <property type="protein sequence ID" value="CAE8674708.1"/>
    <property type="molecule type" value="Genomic_DNA"/>
</dbReference>
<gene>
    <name evidence="13" type="ORF">PGLA2088_LOCUS19071</name>
    <name evidence="14" type="ORF">PGLA2088_LOCUS47421</name>
</gene>
<keyword evidence="4 11" id="KW-1133">Transmembrane helix</keyword>
<comment type="caution">
    <text evidence="14">The sequence shown here is derived from an EMBL/GenBank/DDBJ whole genome shotgun (WGS) entry which is preliminary data.</text>
</comment>
<feature type="transmembrane region" description="Helical" evidence="11">
    <location>
        <begin position="390"/>
        <end position="410"/>
    </location>
</feature>
<evidence type="ECO:0000256" key="12">
    <source>
        <dbReference type="SAM" id="SignalP"/>
    </source>
</evidence>
<evidence type="ECO:0000256" key="4">
    <source>
        <dbReference type="ARBA" id="ARBA00022989"/>
    </source>
</evidence>
<evidence type="ECO:0000256" key="5">
    <source>
        <dbReference type="ARBA" id="ARBA00023136"/>
    </source>
</evidence>
<feature type="signal peptide" evidence="12">
    <location>
        <begin position="1"/>
        <end position="17"/>
    </location>
</feature>
<dbReference type="AlphaFoldDB" id="A0A813LI54"/>
<comment type="catalytic activity">
    <reaction evidence="8">
        <text>formate(in) + H(+)(in) = formate(out) + H(+)(out)</text>
        <dbReference type="Rhea" id="RHEA:80887"/>
        <dbReference type="ChEBI" id="CHEBI:15378"/>
        <dbReference type="ChEBI" id="CHEBI:15740"/>
    </reaction>
</comment>